<dbReference type="SMART" id="SM01014">
    <property type="entry name" value="ARID"/>
    <property type="match status" value="1"/>
</dbReference>
<sequence length="528" mass="55541">MPACRGAPASRSCRHKSGRNVPARGGVPTKAAPAEPGAGGAAVPEPRRALPAPARAQRGAARGAASVTLPGPLGQRGDRGGTLVGERLPAPRPPSDGHEAVWGSPCSARPRQAGLLLSGGEQALPGRSSSPHHSPHGSRAHAVGAHSFSPLVAQLYELDGDPRRKEFLDDLFSFMQKRGTPVNRIPIMAKQVLDLYMLYTLVTEKGGLVEVINKKLWREITKGLNLPTSITSAAFTLRTQYMKYLYPYECEKRGLSNPNELQAAIDSNRREGRRQGFGSSLFTYSPGGTHGLLSSPKLPVPALGLASATNGGSIAPVQKIKKEEDSPIPISMPSRLPVSLAGHPVVAAQAAAVQVAAAAQAAALEQLREKLESGEPPEKKMALVTDEQQRLMQRALQQNLLAMTAQLPMSIRINSQENRPDSAAGLSSNGTNSISMSVEINGIVYTGEGPAPLGRPRHPPPRAVPPGSAPPGGGGGGTEPGPAGRAVTHHTSRTRACRGAAGPVRGCTWWKGPETPLRWSHSVLQARS</sequence>
<keyword evidence="10" id="KW-1185">Reference proteome</keyword>
<dbReference type="SMART" id="SM00501">
    <property type="entry name" value="BRIGHT"/>
    <property type="match status" value="1"/>
</dbReference>
<dbReference type="PANTHER" id="PTHR15348">
    <property type="entry name" value="AT-RICH INTERACTIVE DOMAIN-CONTAINING PROTEIN ARID DOMAIN- CONTAINING PROTEIN DEAD RINGER PROTEIN B-CELL REGULATOR OF IGH TRANSCRIPTION BRIGHT"/>
    <property type="match status" value="1"/>
</dbReference>
<name>A0A8C8B612_9STRI</name>
<dbReference type="AlphaFoldDB" id="A0A8C8B612"/>
<comment type="function">
    <text evidence="5">Transcription factor.</text>
</comment>
<dbReference type="InterPro" id="IPR023334">
    <property type="entry name" value="REKLES_domain"/>
</dbReference>
<evidence type="ECO:0000256" key="1">
    <source>
        <dbReference type="ARBA" id="ARBA00023015"/>
    </source>
</evidence>
<feature type="domain" description="REKLES" evidence="8">
    <location>
        <begin position="362"/>
        <end position="456"/>
    </location>
</feature>
<dbReference type="PROSITE" id="PS51486">
    <property type="entry name" value="REKLES"/>
    <property type="match status" value="1"/>
</dbReference>
<dbReference type="Pfam" id="PF01388">
    <property type="entry name" value="ARID"/>
    <property type="match status" value="1"/>
</dbReference>
<dbReference type="InterPro" id="IPR036431">
    <property type="entry name" value="ARID_dom_sf"/>
</dbReference>
<proteinExistence type="predicted"/>
<reference evidence="9" key="1">
    <citation type="submission" date="2025-08" db="UniProtKB">
        <authorList>
            <consortium name="Ensembl"/>
        </authorList>
    </citation>
    <scope>IDENTIFICATION</scope>
</reference>
<evidence type="ECO:0000256" key="3">
    <source>
        <dbReference type="ARBA" id="ARBA00023163"/>
    </source>
</evidence>
<feature type="compositionally biased region" description="Gly residues" evidence="6">
    <location>
        <begin position="470"/>
        <end position="479"/>
    </location>
</feature>
<feature type="compositionally biased region" description="Low complexity" evidence="6">
    <location>
        <begin position="31"/>
        <end position="65"/>
    </location>
</feature>
<evidence type="ECO:0000256" key="4">
    <source>
        <dbReference type="ARBA" id="ARBA00023242"/>
    </source>
</evidence>
<dbReference type="InterPro" id="IPR045147">
    <property type="entry name" value="ARI3A/B/C"/>
</dbReference>
<organism evidence="9 10">
    <name type="scientific">Otus sunia</name>
    <name type="common">Oriental scops-owl</name>
    <dbReference type="NCBI Taxonomy" id="257818"/>
    <lineage>
        <taxon>Eukaryota</taxon>
        <taxon>Metazoa</taxon>
        <taxon>Chordata</taxon>
        <taxon>Craniata</taxon>
        <taxon>Vertebrata</taxon>
        <taxon>Euteleostomi</taxon>
        <taxon>Archelosauria</taxon>
        <taxon>Archosauria</taxon>
        <taxon>Dinosauria</taxon>
        <taxon>Saurischia</taxon>
        <taxon>Theropoda</taxon>
        <taxon>Coelurosauria</taxon>
        <taxon>Aves</taxon>
        <taxon>Neognathae</taxon>
        <taxon>Neoaves</taxon>
        <taxon>Telluraves</taxon>
        <taxon>Strigiformes</taxon>
        <taxon>Strigidae</taxon>
        <taxon>Otus</taxon>
    </lineage>
</organism>
<dbReference type="GO" id="GO:0005737">
    <property type="term" value="C:cytoplasm"/>
    <property type="evidence" value="ECO:0007669"/>
    <property type="project" value="UniProtKB-SubCell"/>
</dbReference>
<comment type="subcellular location">
    <subcellularLocation>
        <location evidence="5">Nucleus</location>
    </subcellularLocation>
</comment>
<evidence type="ECO:0000313" key="9">
    <source>
        <dbReference type="Ensembl" id="ENSOSUP00000014834.1"/>
    </source>
</evidence>
<dbReference type="PROSITE" id="PS51011">
    <property type="entry name" value="ARID"/>
    <property type="match status" value="1"/>
</dbReference>
<feature type="region of interest" description="Disordered" evidence="6">
    <location>
        <begin position="1"/>
        <end position="104"/>
    </location>
</feature>
<feature type="region of interest" description="Disordered" evidence="6">
    <location>
        <begin position="447"/>
        <end position="493"/>
    </location>
</feature>
<keyword evidence="2 5" id="KW-0238">DNA-binding</keyword>
<dbReference type="GO" id="GO:0006357">
    <property type="term" value="P:regulation of transcription by RNA polymerase II"/>
    <property type="evidence" value="ECO:0007669"/>
    <property type="project" value="InterPro"/>
</dbReference>
<dbReference type="Gene3D" id="1.10.150.60">
    <property type="entry name" value="ARID DNA-binding domain"/>
    <property type="match status" value="1"/>
</dbReference>
<keyword evidence="1 5" id="KW-0805">Transcription regulation</keyword>
<evidence type="ECO:0000256" key="2">
    <source>
        <dbReference type="ARBA" id="ARBA00023125"/>
    </source>
</evidence>
<reference evidence="9" key="2">
    <citation type="submission" date="2025-09" db="UniProtKB">
        <authorList>
            <consortium name="Ensembl"/>
        </authorList>
    </citation>
    <scope>IDENTIFICATION</scope>
</reference>
<comment type="subunit">
    <text evidence="5">Homodimer.</text>
</comment>
<feature type="region of interest" description="Disordered" evidence="6">
    <location>
        <begin position="120"/>
        <end position="142"/>
    </location>
</feature>
<dbReference type="GO" id="GO:0003677">
    <property type="term" value="F:DNA binding"/>
    <property type="evidence" value="ECO:0007669"/>
    <property type="project" value="UniProtKB-UniRule"/>
</dbReference>
<dbReference type="Ensembl" id="ENSOSUT00000015336.1">
    <property type="protein sequence ID" value="ENSOSUP00000014834.1"/>
    <property type="gene ID" value="ENSOSUG00000010577.1"/>
</dbReference>
<dbReference type="GO" id="GO:0005634">
    <property type="term" value="C:nucleus"/>
    <property type="evidence" value="ECO:0007669"/>
    <property type="project" value="UniProtKB-SubCell"/>
</dbReference>
<dbReference type="CDD" id="cd16867">
    <property type="entry name" value="ARID_ARID3"/>
    <property type="match status" value="1"/>
</dbReference>
<evidence type="ECO:0000259" key="7">
    <source>
        <dbReference type="PROSITE" id="PS51011"/>
    </source>
</evidence>
<protein>
    <recommendedName>
        <fullName evidence="5">AT-rich interactive domain-containing protein 3</fullName>
        <shortName evidence="5">ARID domain-containing protein</shortName>
    </recommendedName>
</protein>
<keyword evidence="4 5" id="KW-0539">Nucleus</keyword>
<accession>A0A8C8B612</accession>
<feature type="domain" description="ARID" evidence="7">
    <location>
        <begin position="161"/>
        <end position="253"/>
    </location>
</feature>
<keyword evidence="3" id="KW-0804">Transcription</keyword>
<dbReference type="PANTHER" id="PTHR15348:SF1">
    <property type="entry name" value="AT-RICH INTERACTIVE DOMAIN-CONTAINING PROTEIN 3A"/>
    <property type="match status" value="1"/>
</dbReference>
<evidence type="ECO:0000256" key="6">
    <source>
        <dbReference type="SAM" id="MobiDB-lite"/>
    </source>
</evidence>
<evidence type="ECO:0000256" key="5">
    <source>
        <dbReference type="RuleBase" id="RU369100"/>
    </source>
</evidence>
<dbReference type="Proteomes" id="UP000694552">
    <property type="component" value="Unplaced"/>
</dbReference>
<evidence type="ECO:0000259" key="8">
    <source>
        <dbReference type="PROSITE" id="PS51486"/>
    </source>
</evidence>
<evidence type="ECO:0000313" key="10">
    <source>
        <dbReference type="Proteomes" id="UP000694552"/>
    </source>
</evidence>
<dbReference type="InterPro" id="IPR001606">
    <property type="entry name" value="ARID_dom"/>
</dbReference>
<dbReference type="SUPFAM" id="SSF46774">
    <property type="entry name" value="ARID-like"/>
    <property type="match status" value="1"/>
</dbReference>